<proteinExistence type="predicted"/>
<dbReference type="Proteomes" id="UP001209878">
    <property type="component" value="Unassembled WGS sequence"/>
</dbReference>
<evidence type="ECO:0000256" key="8">
    <source>
        <dbReference type="ARBA" id="ARBA00023224"/>
    </source>
</evidence>
<feature type="transmembrane region" description="Helical" evidence="9">
    <location>
        <begin position="44"/>
        <end position="65"/>
    </location>
</feature>
<evidence type="ECO:0000256" key="2">
    <source>
        <dbReference type="ARBA" id="ARBA00022475"/>
    </source>
</evidence>
<dbReference type="PANTHER" id="PTHR24228">
    <property type="entry name" value="B2 BRADYKININ RECEPTOR/ANGIOTENSIN II RECEPTOR"/>
    <property type="match status" value="1"/>
</dbReference>
<dbReference type="GO" id="GO:0005886">
    <property type="term" value="C:plasma membrane"/>
    <property type="evidence" value="ECO:0007669"/>
    <property type="project" value="UniProtKB-SubCell"/>
</dbReference>
<reference evidence="11" key="1">
    <citation type="journal article" date="2023" name="Mol. Biol. Evol.">
        <title>Third-Generation Sequencing Reveals the Adaptive Role of the Epigenome in Three Deep-Sea Polychaetes.</title>
        <authorList>
            <person name="Perez M."/>
            <person name="Aroh O."/>
            <person name="Sun Y."/>
            <person name="Lan Y."/>
            <person name="Juniper S.K."/>
            <person name="Young C.R."/>
            <person name="Angers B."/>
            <person name="Qian P.Y."/>
        </authorList>
    </citation>
    <scope>NUCLEOTIDE SEQUENCE</scope>
    <source>
        <strain evidence="11">R07B-5</strain>
    </source>
</reference>
<evidence type="ECO:0000256" key="1">
    <source>
        <dbReference type="ARBA" id="ARBA00004651"/>
    </source>
</evidence>
<dbReference type="Pfam" id="PF00001">
    <property type="entry name" value="7tm_1"/>
    <property type="match status" value="1"/>
</dbReference>
<dbReference type="Gene3D" id="1.20.1070.10">
    <property type="entry name" value="Rhodopsin 7-helix transmembrane proteins"/>
    <property type="match status" value="1"/>
</dbReference>
<keyword evidence="6 9" id="KW-0472">Membrane</keyword>
<dbReference type="PRINTS" id="PR00237">
    <property type="entry name" value="GPCRRHODOPSN"/>
</dbReference>
<feature type="domain" description="G-protein coupled receptors family 1 profile" evidence="10">
    <location>
        <begin position="56"/>
        <end position="317"/>
    </location>
</feature>
<dbReference type="EMBL" id="JAODUO010000358">
    <property type="protein sequence ID" value="KAK2182334.1"/>
    <property type="molecule type" value="Genomic_DNA"/>
</dbReference>
<dbReference type="GO" id="GO:0004930">
    <property type="term" value="F:G protein-coupled receptor activity"/>
    <property type="evidence" value="ECO:0007669"/>
    <property type="project" value="UniProtKB-KW"/>
</dbReference>
<keyword evidence="3 9" id="KW-0812">Transmembrane</keyword>
<keyword evidence="7" id="KW-0675">Receptor</keyword>
<evidence type="ECO:0000256" key="5">
    <source>
        <dbReference type="ARBA" id="ARBA00023040"/>
    </source>
</evidence>
<gene>
    <name evidence="11" type="ORF">NP493_358g02024</name>
</gene>
<evidence type="ECO:0000256" key="7">
    <source>
        <dbReference type="ARBA" id="ARBA00023170"/>
    </source>
</evidence>
<protein>
    <recommendedName>
        <fullName evidence="10">G-protein coupled receptors family 1 profile domain-containing protein</fullName>
    </recommendedName>
</protein>
<feature type="transmembrane region" description="Helical" evidence="9">
    <location>
        <begin position="267"/>
        <end position="286"/>
    </location>
</feature>
<accession>A0AAD9NW49</accession>
<feature type="transmembrane region" description="Helical" evidence="9">
    <location>
        <begin position="77"/>
        <end position="96"/>
    </location>
</feature>
<keyword evidence="4 9" id="KW-1133">Transmembrane helix</keyword>
<feature type="transmembrane region" description="Helical" evidence="9">
    <location>
        <begin position="149"/>
        <end position="170"/>
    </location>
</feature>
<feature type="transmembrane region" description="Helical" evidence="9">
    <location>
        <begin position="201"/>
        <end position="222"/>
    </location>
</feature>
<keyword evidence="5" id="KW-0297">G-protein coupled receptor</keyword>
<keyword evidence="2" id="KW-1003">Cell membrane</keyword>
<evidence type="ECO:0000256" key="6">
    <source>
        <dbReference type="ARBA" id="ARBA00023136"/>
    </source>
</evidence>
<evidence type="ECO:0000313" key="11">
    <source>
        <dbReference type="EMBL" id="KAK2182334.1"/>
    </source>
</evidence>
<sequence length="430" mass="47693">MQISVVTMATTTSFIVEAARLADESIGGAESSGKGQIDTINEALYLYILAATGFMLNLTVVACIIMYKPLRRMTNAFIIHECVLDMVKCMYCVPFATSLLRDIAPSFCTVLGGSYVVIVTASGFNIVAMVCCEAYTFSESNVGGEGRGSFCCIAFGILMVYLGSVIIHLGPTIIGGDFNYNDLIGNCIFVYGTIKSYVVHAMWIVIMTLAMVGAVYYLMFFYRHVQAHSTHRLATLVRASIAISQGNVINSADIRRVVRDSLSRTRVLLIITVLFVLCWYPLFVLTLVDPMFKQPKKIYKLLTFIAWSNAAINPVVFLLFDHNINMIRFLPCVRRWQRCHHNDSMTNTPLMVPRSTRRTTFYTRSLDRRGGGEGEPPVVGGTNPREHYKRVGCRLCHEGQAHSSTHCNGGVGKGSLNRDTSMCEVHSCTV</sequence>
<organism evidence="11 12">
    <name type="scientific">Ridgeia piscesae</name>
    <name type="common">Tubeworm</name>
    <dbReference type="NCBI Taxonomy" id="27915"/>
    <lineage>
        <taxon>Eukaryota</taxon>
        <taxon>Metazoa</taxon>
        <taxon>Spiralia</taxon>
        <taxon>Lophotrochozoa</taxon>
        <taxon>Annelida</taxon>
        <taxon>Polychaeta</taxon>
        <taxon>Sedentaria</taxon>
        <taxon>Canalipalpata</taxon>
        <taxon>Sabellida</taxon>
        <taxon>Siboglinidae</taxon>
        <taxon>Ridgeia</taxon>
    </lineage>
</organism>
<keyword evidence="8" id="KW-0807">Transducer</keyword>
<feature type="transmembrane region" description="Helical" evidence="9">
    <location>
        <begin position="116"/>
        <end position="137"/>
    </location>
</feature>
<comment type="subcellular location">
    <subcellularLocation>
        <location evidence="1">Cell membrane</location>
        <topology evidence="1">Multi-pass membrane protein</topology>
    </subcellularLocation>
</comment>
<dbReference type="InterPro" id="IPR017452">
    <property type="entry name" value="GPCR_Rhodpsn_7TM"/>
</dbReference>
<evidence type="ECO:0000259" key="10">
    <source>
        <dbReference type="PROSITE" id="PS50262"/>
    </source>
</evidence>
<dbReference type="AlphaFoldDB" id="A0AAD9NW49"/>
<dbReference type="CDD" id="cd00637">
    <property type="entry name" value="7tm_classA_rhodopsin-like"/>
    <property type="match status" value="1"/>
</dbReference>
<dbReference type="SUPFAM" id="SSF81321">
    <property type="entry name" value="Family A G protein-coupled receptor-like"/>
    <property type="match status" value="1"/>
</dbReference>
<feature type="transmembrane region" description="Helical" evidence="9">
    <location>
        <begin position="298"/>
        <end position="320"/>
    </location>
</feature>
<keyword evidence="12" id="KW-1185">Reference proteome</keyword>
<name>A0AAD9NW49_RIDPI</name>
<evidence type="ECO:0000313" key="12">
    <source>
        <dbReference type="Proteomes" id="UP001209878"/>
    </source>
</evidence>
<evidence type="ECO:0000256" key="4">
    <source>
        <dbReference type="ARBA" id="ARBA00022989"/>
    </source>
</evidence>
<dbReference type="PANTHER" id="PTHR24228:SF59">
    <property type="entry name" value="NEUROPEPTIDE RECEPTOR 15"/>
    <property type="match status" value="1"/>
</dbReference>
<dbReference type="PROSITE" id="PS50262">
    <property type="entry name" value="G_PROTEIN_RECEP_F1_2"/>
    <property type="match status" value="1"/>
</dbReference>
<evidence type="ECO:0000256" key="9">
    <source>
        <dbReference type="SAM" id="Phobius"/>
    </source>
</evidence>
<comment type="caution">
    <text evidence="11">The sequence shown here is derived from an EMBL/GenBank/DDBJ whole genome shotgun (WGS) entry which is preliminary data.</text>
</comment>
<dbReference type="InterPro" id="IPR000276">
    <property type="entry name" value="GPCR_Rhodpsn"/>
</dbReference>
<evidence type="ECO:0000256" key="3">
    <source>
        <dbReference type="ARBA" id="ARBA00022692"/>
    </source>
</evidence>